<gene>
    <name evidence="3" type="ORF">J2Z18_004801</name>
</gene>
<dbReference type="EMBL" id="JAGGKI010000016">
    <property type="protein sequence ID" value="MBP1895691.1"/>
    <property type="molecule type" value="Genomic_DNA"/>
</dbReference>
<feature type="compositionally biased region" description="Low complexity" evidence="1">
    <location>
        <begin position="320"/>
        <end position="338"/>
    </location>
</feature>
<evidence type="ECO:0000256" key="1">
    <source>
        <dbReference type="SAM" id="MobiDB-lite"/>
    </source>
</evidence>
<sequence>MNTTGWIILILFIIADVFIISYLVRRSSRKERAISPVRRRNPFQNAPEPPQVAEPGSPAYALSKRLEASLPSALPDAVKQRVMTEYPELTEREYEWRWVELKRFFIMCAVMDRVPMFSKAVDEVWHEMLMYTYEYQQFSDRFLGRMLHHAPNTGSEQVSMKNERAWFDVIYVQLFGWNEYSAVLWGPFFRVPLPLEELEEFRHTHSFIENERFNSWTYERLPEAAEAIDQVVGGLKERLSEAENGSPPASRKVDYGNNEVLLASAVFFAWHYSDDFMHRMEPEEKYTEKTAGATGSSCTYASACGSGGHDDAGDGGGSGSDASCSSGSSCSGGSSCSSCGGGGCSS</sequence>
<feature type="transmembrane region" description="Helical" evidence="2">
    <location>
        <begin position="6"/>
        <end position="24"/>
    </location>
</feature>
<dbReference type="RefSeq" id="WP_007128416.1">
    <property type="nucleotide sequence ID" value="NZ_CP139098.1"/>
</dbReference>
<feature type="region of interest" description="Disordered" evidence="1">
    <location>
        <begin position="309"/>
        <end position="346"/>
    </location>
</feature>
<proteinExistence type="predicted"/>
<comment type="caution">
    <text evidence="3">The sequence shown here is derived from an EMBL/GenBank/DDBJ whole genome shotgun (WGS) entry which is preliminary data.</text>
</comment>
<evidence type="ECO:0000313" key="3">
    <source>
        <dbReference type="EMBL" id="MBP1895691.1"/>
    </source>
</evidence>
<dbReference type="GeneID" id="95406692"/>
<name>A0ABS4FHF2_9BACL</name>
<protein>
    <submittedName>
        <fullName evidence="3">Membrane protein YgcG</fullName>
    </submittedName>
</protein>
<keyword evidence="4" id="KW-1185">Reference proteome</keyword>
<dbReference type="Proteomes" id="UP000706926">
    <property type="component" value="Unassembled WGS sequence"/>
</dbReference>
<keyword evidence="2" id="KW-1133">Transmembrane helix</keyword>
<evidence type="ECO:0000313" key="4">
    <source>
        <dbReference type="Proteomes" id="UP000706926"/>
    </source>
</evidence>
<organism evidence="3 4">
    <name type="scientific">Paenibacillus lactis</name>
    <dbReference type="NCBI Taxonomy" id="228574"/>
    <lineage>
        <taxon>Bacteria</taxon>
        <taxon>Bacillati</taxon>
        <taxon>Bacillota</taxon>
        <taxon>Bacilli</taxon>
        <taxon>Bacillales</taxon>
        <taxon>Paenibacillaceae</taxon>
        <taxon>Paenibacillus</taxon>
    </lineage>
</organism>
<evidence type="ECO:0000256" key="2">
    <source>
        <dbReference type="SAM" id="Phobius"/>
    </source>
</evidence>
<keyword evidence="2" id="KW-0472">Membrane</keyword>
<accession>A0ABS4FHF2</accession>
<reference evidence="3 4" key="1">
    <citation type="submission" date="2021-03" db="EMBL/GenBank/DDBJ databases">
        <title>Genomic Encyclopedia of Type Strains, Phase IV (KMG-IV): sequencing the most valuable type-strain genomes for metagenomic binning, comparative biology and taxonomic classification.</title>
        <authorList>
            <person name="Goeker M."/>
        </authorList>
    </citation>
    <scope>NUCLEOTIDE SEQUENCE [LARGE SCALE GENOMIC DNA]</scope>
    <source>
        <strain evidence="3 4">DSM 15596</strain>
    </source>
</reference>
<keyword evidence="2" id="KW-0812">Transmembrane</keyword>